<keyword evidence="1" id="KW-0813">Transport</keyword>
<dbReference type="PANTHER" id="PTHR40942:SF2">
    <property type="entry name" value="CYTOCHROME-RELATED"/>
    <property type="match status" value="1"/>
</dbReference>
<dbReference type="GO" id="GO:0009055">
    <property type="term" value="F:electron transfer activity"/>
    <property type="evidence" value="ECO:0007669"/>
    <property type="project" value="InterPro"/>
</dbReference>
<keyword evidence="3 6" id="KW-0479">Metal-binding</keyword>
<evidence type="ECO:0000313" key="10">
    <source>
        <dbReference type="Proteomes" id="UP000482634"/>
    </source>
</evidence>
<evidence type="ECO:0000313" key="9">
    <source>
        <dbReference type="EMBL" id="NER65629.1"/>
    </source>
</evidence>
<gene>
    <name evidence="9" type="ORF">G3436_19395</name>
</gene>
<evidence type="ECO:0000256" key="3">
    <source>
        <dbReference type="ARBA" id="ARBA00022723"/>
    </source>
</evidence>
<dbReference type="InterPro" id="IPR002323">
    <property type="entry name" value="Cyt_CIE"/>
</dbReference>
<evidence type="ECO:0000256" key="4">
    <source>
        <dbReference type="ARBA" id="ARBA00022982"/>
    </source>
</evidence>
<feature type="domain" description="Cytochrome c" evidence="8">
    <location>
        <begin position="18"/>
        <end position="98"/>
    </location>
</feature>
<dbReference type="PRINTS" id="PR00607">
    <property type="entry name" value="CYTCHROMECIE"/>
</dbReference>
<evidence type="ECO:0000259" key="8">
    <source>
        <dbReference type="PROSITE" id="PS51007"/>
    </source>
</evidence>
<evidence type="ECO:0000256" key="5">
    <source>
        <dbReference type="ARBA" id="ARBA00023004"/>
    </source>
</evidence>
<dbReference type="InterPro" id="IPR009056">
    <property type="entry name" value="Cyt_c-like_dom"/>
</dbReference>
<feature type="chain" id="PRO_5025465150" evidence="7">
    <location>
        <begin position="20"/>
        <end position="103"/>
    </location>
</feature>
<dbReference type="SUPFAM" id="SSF46626">
    <property type="entry name" value="Cytochrome c"/>
    <property type="match status" value="1"/>
</dbReference>
<evidence type="ECO:0000256" key="1">
    <source>
        <dbReference type="ARBA" id="ARBA00022448"/>
    </source>
</evidence>
<dbReference type="Pfam" id="PF13442">
    <property type="entry name" value="Cytochrome_CBB3"/>
    <property type="match status" value="1"/>
</dbReference>
<sequence>MKKTLAMLACLASAGLAHAAQDPEAVFNRSCQMCHNGQLPMAPKKGDQDAWKARLAKGNDVLVKHVTEGLNAMPPRGLCMDCTAEDYTAVIDYMSNDPASRPR</sequence>
<keyword evidence="4" id="KW-0249">Electron transport</keyword>
<feature type="signal peptide" evidence="7">
    <location>
        <begin position="1"/>
        <end position="19"/>
    </location>
</feature>
<organism evidence="9 10">
    <name type="scientific">Pseudomonas brassicae</name>
    <dbReference type="NCBI Taxonomy" id="2708063"/>
    <lineage>
        <taxon>Bacteria</taxon>
        <taxon>Pseudomonadati</taxon>
        <taxon>Pseudomonadota</taxon>
        <taxon>Gammaproteobacteria</taxon>
        <taxon>Pseudomonadales</taxon>
        <taxon>Pseudomonadaceae</taxon>
        <taxon>Pseudomonas</taxon>
    </lineage>
</organism>
<name>A0A6B3NU02_9PSED</name>
<dbReference type="InterPro" id="IPR036909">
    <property type="entry name" value="Cyt_c-like_dom_sf"/>
</dbReference>
<dbReference type="GO" id="GO:0020037">
    <property type="term" value="F:heme binding"/>
    <property type="evidence" value="ECO:0007669"/>
    <property type="project" value="InterPro"/>
</dbReference>
<keyword evidence="7" id="KW-0732">Signal</keyword>
<accession>A0A6B3NU02</accession>
<dbReference type="PANTHER" id="PTHR40942">
    <property type="match status" value="1"/>
</dbReference>
<dbReference type="GO" id="GO:0005506">
    <property type="term" value="F:iron ion binding"/>
    <property type="evidence" value="ECO:0007669"/>
    <property type="project" value="InterPro"/>
</dbReference>
<dbReference type="Gene3D" id="1.10.760.10">
    <property type="entry name" value="Cytochrome c-like domain"/>
    <property type="match status" value="1"/>
</dbReference>
<dbReference type="AlphaFoldDB" id="A0A6B3NU02"/>
<dbReference type="RefSeq" id="WP_163948224.1">
    <property type="nucleotide sequence ID" value="NZ_JAAHBU010000301.1"/>
</dbReference>
<comment type="caution">
    <text evidence="9">The sequence shown here is derived from an EMBL/GenBank/DDBJ whole genome shotgun (WGS) entry which is preliminary data.</text>
</comment>
<dbReference type="PROSITE" id="PS51007">
    <property type="entry name" value="CYTC"/>
    <property type="match status" value="1"/>
</dbReference>
<evidence type="ECO:0000256" key="2">
    <source>
        <dbReference type="ARBA" id="ARBA00022617"/>
    </source>
</evidence>
<keyword evidence="10" id="KW-1185">Reference proteome</keyword>
<evidence type="ECO:0000256" key="7">
    <source>
        <dbReference type="SAM" id="SignalP"/>
    </source>
</evidence>
<evidence type="ECO:0000256" key="6">
    <source>
        <dbReference type="PROSITE-ProRule" id="PRU00433"/>
    </source>
</evidence>
<proteinExistence type="predicted"/>
<reference evidence="9 10" key="1">
    <citation type="submission" date="2020-02" db="EMBL/GenBank/DDBJ databases">
        <title>Broccoli isolated Pseudomonas sp.</title>
        <authorList>
            <person name="Fujikawa T."/>
            <person name="Sawada H."/>
        </authorList>
    </citation>
    <scope>NUCLEOTIDE SEQUENCE [LARGE SCALE GENOMIC DNA]</scope>
    <source>
        <strain evidence="9 10">MAFF212427</strain>
    </source>
</reference>
<dbReference type="EMBL" id="JAAHBU010000301">
    <property type="protein sequence ID" value="NER65629.1"/>
    <property type="molecule type" value="Genomic_DNA"/>
</dbReference>
<keyword evidence="2 6" id="KW-0349">Heme</keyword>
<protein>
    <submittedName>
        <fullName evidence="9">Cytochrome c5 family protein</fullName>
    </submittedName>
</protein>
<dbReference type="Proteomes" id="UP000482634">
    <property type="component" value="Unassembled WGS sequence"/>
</dbReference>
<keyword evidence="5 6" id="KW-0408">Iron</keyword>